<keyword evidence="10" id="KW-1185">Reference proteome</keyword>
<comment type="subcellular location">
    <subcellularLocation>
        <location evidence="1">Nucleus</location>
        <location evidence="1">Nuclear pore complex</location>
    </subcellularLocation>
</comment>
<evidence type="ECO:0000256" key="5">
    <source>
        <dbReference type="ARBA" id="ARBA00023010"/>
    </source>
</evidence>
<feature type="region of interest" description="Disordered" evidence="8">
    <location>
        <begin position="229"/>
        <end position="314"/>
    </location>
</feature>
<keyword evidence="2" id="KW-0813">Transport</keyword>
<dbReference type="InterPro" id="IPR007252">
    <property type="entry name" value="Nup84/Nup107"/>
</dbReference>
<dbReference type="Gene3D" id="1.10.3450.20">
    <property type="match status" value="1"/>
</dbReference>
<keyword evidence="6" id="KW-0906">Nuclear pore complex</keyword>
<dbReference type="Proteomes" id="UP001150062">
    <property type="component" value="Unassembled WGS sequence"/>
</dbReference>
<reference evidence="9" key="1">
    <citation type="submission" date="2022-08" db="EMBL/GenBank/DDBJ databases">
        <title>Novel sulfate-reducing endosymbionts in the free-living metamonad Anaeramoeba.</title>
        <authorList>
            <person name="Jerlstrom-Hultqvist J."/>
            <person name="Cepicka I."/>
            <person name="Gallot-Lavallee L."/>
            <person name="Salas-Leiva D."/>
            <person name="Curtis B.A."/>
            <person name="Zahonova K."/>
            <person name="Pipaliya S."/>
            <person name="Dacks J."/>
            <person name="Roger A.J."/>
        </authorList>
    </citation>
    <scope>NUCLEOTIDE SEQUENCE</scope>
    <source>
        <strain evidence="9">Schooner1</strain>
    </source>
</reference>
<evidence type="ECO:0000256" key="6">
    <source>
        <dbReference type="ARBA" id="ARBA00023132"/>
    </source>
</evidence>
<dbReference type="PANTHER" id="PTHR13003:SF2">
    <property type="entry name" value="NUCLEAR PORE COMPLEX PROTEIN NUP107"/>
    <property type="match status" value="1"/>
</dbReference>
<comment type="caution">
    <text evidence="9">The sequence shown here is derived from an EMBL/GenBank/DDBJ whole genome shotgun (WGS) entry which is preliminary data.</text>
</comment>
<evidence type="ECO:0000313" key="10">
    <source>
        <dbReference type="Proteomes" id="UP001150062"/>
    </source>
</evidence>
<sequence>MTEHYQNKNQRTRNFMSTRSSSSDEETFTSIGKKTVPHSTRKPRVISKNSLLQAAKQSSLNKLEEARQNNKKETTLLRPNFGLKTNNKAIFSTNFTNKNKTTTTDNNNINLNKRIFSNKAKINNNGMDMWGEYLQFRTTPRQLQRFPKRYSGIKQTNNFFQANEKGQGKGKPKGKGKGKEKSQRILKKALTKDKISAHLNKGKYNSFQNENDFPYQEIDYINFDLSSEVTQSEETTGESLSENESGSESISERFSESGSGSESESSSGANKLFQNKISHRTYKKRSKFGRRHQRRRSRMRSSSAGTGTETSDMELFSNEEYANKLKKHNLSLALKQQKKREEFAKIFEQFKVNELQAKPFSLIKKLEDLILLCSEKKSHCEKNTWDLIQLILFHKFRFLERNITSESEDPMSPNLFNQRNSPNKIHFTEPKPKSKSKSKPTPKTNNQQFQLKRNNNSFKSRNKNQLFNQINSNNNKKKKQLKFKQNVKDQIEIDIEIENEDEDQDKNENGNENKKKNLIFMKQNNNNYNKKLVNKNNKKKKNFQIVSSIIKELLQDPITPRYLSQKKFVKKISKRDYNLNKQLKVINWLEKSFESNIKTRNEPMLWKDSRKSQPNKSFSIDSLHELNEEDKKDEAEFYKILFVHIRNGEIEKAIDWCREKKQYWRAASLSGGLLIDDSTNIEQNDFKSIIEGYMHRSLWKISCYEISKNSFDEYERAIYGLFCWNISQVVTVCSTWEDYLWAYLKTNVNQQIDISLAEYLQTMKLRLSKIQNELMYDEDFKEYLNLRKNIGHGVYSLDTIFKHVSSHSEFQNRKILNQRFNIIQALTIKEDWETLLTWMSEQVTGENFSRSFLRFCAHYTLILHKLNLATRNYPAQFEKILTAYILHLIDFKYYPLVALYLCELPTENQVEIYSSLLEIVEKNDKLKHECISRAIYFNLKFKLITLRLYQNAKEEANEYELRLNNRKRERGGEKEKRDRRSANNNFEELDFSFNKITSTDLKKIKAISWLCYEQSQRLDALEKSNELIREFLLDFKILSAKKIIEQILPKDTEEILTENEQQTEDCKSQLYQLNCWKELFKCMDEFENIKEMLNNQENIIEIRNATKISELVMLQFLKKKIVWLSNDFNIHKNNTQFSHLQRIYIPLIFLKLWQIFNYTIQYNKALNLSILLADEEWGIYHFFSKDKLKKVLELSRITQIKLKIQQDNI</sequence>
<dbReference type="EMBL" id="JAOAOG010000218">
    <property type="protein sequence ID" value="KAJ6239702.1"/>
    <property type="molecule type" value="Genomic_DNA"/>
</dbReference>
<feature type="region of interest" description="Disordered" evidence="8">
    <location>
        <begin position="406"/>
        <end position="461"/>
    </location>
</feature>
<keyword evidence="4" id="KW-0653">Protein transport</keyword>
<feature type="compositionally biased region" description="Low complexity" evidence="8">
    <location>
        <begin position="232"/>
        <end position="249"/>
    </location>
</feature>
<evidence type="ECO:0000313" key="9">
    <source>
        <dbReference type="EMBL" id="KAJ6239702.1"/>
    </source>
</evidence>
<evidence type="ECO:0000256" key="7">
    <source>
        <dbReference type="ARBA" id="ARBA00023242"/>
    </source>
</evidence>
<evidence type="ECO:0000256" key="4">
    <source>
        <dbReference type="ARBA" id="ARBA00022927"/>
    </source>
</evidence>
<keyword evidence="3" id="KW-0509">mRNA transport</keyword>
<feature type="compositionally biased region" description="Basic residues" evidence="8">
    <location>
        <begin position="277"/>
        <end position="299"/>
    </location>
</feature>
<dbReference type="Gene3D" id="1.20.190.50">
    <property type="match status" value="1"/>
</dbReference>
<dbReference type="Pfam" id="PF04121">
    <property type="entry name" value="Nup84_Nup100"/>
    <property type="match status" value="1"/>
</dbReference>
<evidence type="ECO:0000256" key="1">
    <source>
        <dbReference type="ARBA" id="ARBA00004567"/>
    </source>
</evidence>
<feature type="region of interest" description="Disordered" evidence="8">
    <location>
        <begin position="1"/>
        <end position="48"/>
    </location>
</feature>
<protein>
    <submittedName>
        <fullName evidence="9">Nuclear pore complex protein</fullName>
    </submittedName>
</protein>
<feature type="compositionally biased region" description="Basic residues" evidence="8">
    <location>
        <begin position="35"/>
        <end position="45"/>
    </location>
</feature>
<name>A0ABQ8Y6B0_9EUKA</name>
<feature type="compositionally biased region" description="Polar residues" evidence="8">
    <location>
        <begin position="7"/>
        <end position="21"/>
    </location>
</feature>
<proteinExistence type="predicted"/>
<evidence type="ECO:0000256" key="8">
    <source>
        <dbReference type="SAM" id="MobiDB-lite"/>
    </source>
</evidence>
<keyword evidence="5" id="KW-0811">Translocation</keyword>
<gene>
    <name evidence="9" type="ORF">M0813_24926</name>
</gene>
<feature type="compositionally biased region" description="Low complexity" evidence="8">
    <location>
        <begin position="256"/>
        <end position="268"/>
    </location>
</feature>
<accession>A0ABQ8Y6B0</accession>
<evidence type="ECO:0000256" key="2">
    <source>
        <dbReference type="ARBA" id="ARBA00022448"/>
    </source>
</evidence>
<feature type="region of interest" description="Disordered" evidence="8">
    <location>
        <begin position="153"/>
        <end position="183"/>
    </location>
</feature>
<feature type="compositionally biased region" description="Low complexity" evidence="8">
    <location>
        <begin position="452"/>
        <end position="461"/>
    </location>
</feature>
<keyword evidence="7" id="KW-0539">Nucleus</keyword>
<feature type="compositionally biased region" description="Polar residues" evidence="8">
    <location>
        <begin position="414"/>
        <end position="423"/>
    </location>
</feature>
<organism evidence="9 10">
    <name type="scientific">Anaeramoeba flamelloides</name>
    <dbReference type="NCBI Taxonomy" id="1746091"/>
    <lineage>
        <taxon>Eukaryota</taxon>
        <taxon>Metamonada</taxon>
        <taxon>Anaeramoebidae</taxon>
        <taxon>Anaeramoeba</taxon>
    </lineage>
</organism>
<dbReference type="PANTHER" id="PTHR13003">
    <property type="entry name" value="NUP107-RELATED"/>
    <property type="match status" value="1"/>
</dbReference>
<evidence type="ECO:0000256" key="3">
    <source>
        <dbReference type="ARBA" id="ARBA00022816"/>
    </source>
</evidence>